<gene>
    <name evidence="1" type="ORF">ACFQFD_18995</name>
    <name evidence="2" type="ORF">ACFQFD_19365</name>
    <name evidence="3" type="ORF">ACFQFD_19655</name>
</gene>
<name>A0ABD5TKB5_9EURY</name>
<evidence type="ECO:0000313" key="4">
    <source>
        <dbReference type="Proteomes" id="UP001596443"/>
    </source>
</evidence>
<reference evidence="1" key="1">
    <citation type="journal article" date="2014" name="Int. J. Syst. Evol. Microbiol.">
        <title>Complete genome sequence of Corynebacterium casei LMG S-19264T (=DSM 44701T), isolated from a smear-ripened cheese.</title>
        <authorList>
            <consortium name="US DOE Joint Genome Institute (JGI-PGF)"/>
            <person name="Walter F."/>
            <person name="Albersmeier A."/>
            <person name="Kalinowski J."/>
            <person name="Ruckert C."/>
        </authorList>
    </citation>
    <scope>NUCLEOTIDE SEQUENCE [LARGE SCALE GENOMIC DNA]</scope>
    <source>
        <strain evidence="1">NBRC 112888</strain>
    </source>
</reference>
<reference evidence="4" key="2">
    <citation type="journal article" date="2019" name="Int. J. Syst. Evol. Microbiol.">
        <title>The Global Catalogue of Microorganisms (GCM) 10K type strain sequencing project: providing services to taxonomists for standard genome sequencing and annotation.</title>
        <authorList>
            <consortium name="The Broad Institute Genomics Platform"/>
            <consortium name="The Broad Institute Genome Sequencing Center for Infectious Disease"/>
            <person name="Wu L."/>
            <person name="Ma J."/>
        </authorList>
    </citation>
    <scope>NUCLEOTIDE SEQUENCE [LARGE SCALE GENOMIC DNA]</scope>
    <source>
        <strain evidence="4">SYNS20</strain>
    </source>
</reference>
<evidence type="ECO:0000313" key="1">
    <source>
        <dbReference type="EMBL" id="MFC6788008.1"/>
    </source>
</evidence>
<organism evidence="1 4">
    <name type="scientific">Halobaculum halobium</name>
    <dbReference type="NCBI Taxonomy" id="3032281"/>
    <lineage>
        <taxon>Archaea</taxon>
        <taxon>Methanobacteriati</taxon>
        <taxon>Methanobacteriota</taxon>
        <taxon>Stenosarchaea group</taxon>
        <taxon>Halobacteria</taxon>
        <taxon>Halobacteriales</taxon>
        <taxon>Haloferacaceae</taxon>
        <taxon>Halobaculum</taxon>
    </lineage>
</organism>
<dbReference type="Proteomes" id="UP001596443">
    <property type="component" value="Unassembled WGS sequence"/>
</dbReference>
<sequence length="48" mass="4924">MVLDEQPSRRGGGVGVRVFLQLVQAEVAVAHALGERGRVGVGVGHTSA</sequence>
<comment type="caution">
    <text evidence="1">The sequence shown here is derived from an EMBL/GenBank/DDBJ whole genome shotgun (WGS) entry which is preliminary data.</text>
</comment>
<keyword evidence="4" id="KW-1185">Reference proteome</keyword>
<dbReference type="RefSeq" id="WP_390215490.1">
    <property type="nucleotide sequence ID" value="NZ_JBHSWX010000013.1"/>
</dbReference>
<dbReference type="AlphaFoldDB" id="A0ABD5TKB5"/>
<reference evidence="1" key="3">
    <citation type="submission" date="2024-09" db="EMBL/GenBank/DDBJ databases">
        <authorList>
            <person name="Sun Q."/>
        </authorList>
    </citation>
    <scope>NUCLEOTIDE SEQUENCE</scope>
    <source>
        <strain evidence="1">NBRC 112888</strain>
    </source>
</reference>
<dbReference type="EMBL" id="JBHSWX010000014">
    <property type="protein sequence ID" value="MFC6788063.1"/>
    <property type="molecule type" value="Genomic_DNA"/>
</dbReference>
<protein>
    <submittedName>
        <fullName evidence="1">Uncharacterized protein</fullName>
    </submittedName>
</protein>
<evidence type="ECO:0000313" key="3">
    <source>
        <dbReference type="EMBL" id="MFC6788107.1"/>
    </source>
</evidence>
<proteinExistence type="predicted"/>
<accession>A0ABD5TKB5</accession>
<dbReference type="EMBL" id="JBHSWX010000013">
    <property type="protein sequence ID" value="MFC6788008.1"/>
    <property type="molecule type" value="Genomic_DNA"/>
</dbReference>
<dbReference type="EMBL" id="JBHSWX010000015">
    <property type="protein sequence ID" value="MFC6788107.1"/>
    <property type="molecule type" value="Genomic_DNA"/>
</dbReference>
<evidence type="ECO:0000313" key="2">
    <source>
        <dbReference type="EMBL" id="MFC6788063.1"/>
    </source>
</evidence>